<organism evidence="1 2">
    <name type="scientific">Populus alba x Populus x berolinensis</name>
    <dbReference type="NCBI Taxonomy" id="444605"/>
    <lineage>
        <taxon>Eukaryota</taxon>
        <taxon>Viridiplantae</taxon>
        <taxon>Streptophyta</taxon>
        <taxon>Embryophyta</taxon>
        <taxon>Tracheophyta</taxon>
        <taxon>Spermatophyta</taxon>
        <taxon>Magnoliopsida</taxon>
        <taxon>eudicotyledons</taxon>
        <taxon>Gunneridae</taxon>
        <taxon>Pentapetalae</taxon>
        <taxon>rosids</taxon>
        <taxon>fabids</taxon>
        <taxon>Malpighiales</taxon>
        <taxon>Salicaceae</taxon>
        <taxon>Saliceae</taxon>
        <taxon>Populus</taxon>
    </lineage>
</organism>
<protein>
    <submittedName>
        <fullName evidence="1">Uncharacterized protein</fullName>
    </submittedName>
</protein>
<name>A0AAD6VVP7_9ROSI</name>
<evidence type="ECO:0000313" key="1">
    <source>
        <dbReference type="EMBL" id="KAJ6990120.1"/>
    </source>
</evidence>
<keyword evidence="2" id="KW-1185">Reference proteome</keyword>
<comment type="caution">
    <text evidence="1">The sequence shown here is derived from an EMBL/GenBank/DDBJ whole genome shotgun (WGS) entry which is preliminary data.</text>
</comment>
<proteinExistence type="predicted"/>
<evidence type="ECO:0000313" key="2">
    <source>
        <dbReference type="Proteomes" id="UP001164929"/>
    </source>
</evidence>
<accession>A0AAD6VVP7</accession>
<reference evidence="1" key="1">
    <citation type="journal article" date="2023" name="Mol. Ecol. Resour.">
        <title>Chromosome-level genome assembly of a triploid poplar Populus alba 'Berolinensis'.</title>
        <authorList>
            <person name="Chen S."/>
            <person name="Yu Y."/>
            <person name="Wang X."/>
            <person name="Wang S."/>
            <person name="Zhang T."/>
            <person name="Zhou Y."/>
            <person name="He R."/>
            <person name="Meng N."/>
            <person name="Wang Y."/>
            <person name="Liu W."/>
            <person name="Liu Z."/>
            <person name="Liu J."/>
            <person name="Guo Q."/>
            <person name="Huang H."/>
            <person name="Sederoff R.R."/>
            <person name="Wang G."/>
            <person name="Qu G."/>
            <person name="Chen S."/>
        </authorList>
    </citation>
    <scope>NUCLEOTIDE SEQUENCE</scope>
    <source>
        <strain evidence="1">SC-2020</strain>
    </source>
</reference>
<dbReference type="EMBL" id="JAQIZT010000007">
    <property type="protein sequence ID" value="KAJ6990120.1"/>
    <property type="molecule type" value="Genomic_DNA"/>
</dbReference>
<gene>
    <name evidence="1" type="ORF">NC653_018603</name>
</gene>
<dbReference type="AlphaFoldDB" id="A0AAD6VVP7"/>
<sequence>MNVGMFSFLGIVKASGFRQGILKLAMEPSLLGNALKGSGPDRKVKLDRNPGIDELYVEGYLQAMLDTTYRQEYLRVRVIDDQVFLKNLPPNSALIDEIMDRVKGFLISKGLLKGDPSTSYRPLRHLQGESEWKIGPTVWTLCEHLVVSFAIRMLRKQTGKFVANINLKKEPESDDGKAIVPAGSREQGKKEKFIWKWGIGRFVLSAILAYIDGRLCRSIPNPVARRIVSGFLLSFLDKSDSE</sequence>
<dbReference type="Proteomes" id="UP001164929">
    <property type="component" value="Chromosome 7"/>
</dbReference>